<evidence type="ECO:0000313" key="8">
    <source>
        <dbReference type="EMBL" id="USD21678.1"/>
    </source>
</evidence>
<dbReference type="SUPFAM" id="SSF54001">
    <property type="entry name" value="Cysteine proteinases"/>
    <property type="match status" value="1"/>
</dbReference>
<accession>A0ABY4VBM8</accession>
<dbReference type="NCBIfam" id="TIGR01586">
    <property type="entry name" value="yopT_cys_prot"/>
    <property type="match status" value="1"/>
</dbReference>
<dbReference type="GO" id="GO:0008233">
    <property type="term" value="F:peptidase activity"/>
    <property type="evidence" value="ECO:0007669"/>
    <property type="project" value="UniProtKB-KW"/>
</dbReference>
<reference evidence="8" key="1">
    <citation type="submission" date="2022-02" db="EMBL/GenBank/DDBJ databases">
        <title>Coral-associated bacteria.</title>
        <authorList>
            <person name="Tang K."/>
            <person name="Wang X."/>
        </authorList>
    </citation>
    <scope>NUCLEOTIDE SEQUENCE</scope>
    <source>
        <strain evidence="8">SCSIO 43006</strain>
    </source>
</reference>
<dbReference type="InterPro" id="IPR038765">
    <property type="entry name" value="Papain-like_cys_pep_sf"/>
</dbReference>
<dbReference type="EMBL" id="CP092418">
    <property type="protein sequence ID" value="USD21678.1"/>
    <property type="molecule type" value="Genomic_DNA"/>
</dbReference>
<evidence type="ECO:0000313" key="9">
    <source>
        <dbReference type="Proteomes" id="UP001055658"/>
    </source>
</evidence>
<keyword evidence="3 8" id="KW-0645">Protease</keyword>
<sequence>MPIWVDKTILTVTGTRVQPVQQAVPRYNGVIVKDFSQCFDPVKGLITMHEDTAGGVCESLSAFWMKYHSEGGTLWSWLYPNNTLDERHLYHVMTLQQAGMHDDQDRITEAWLGVQNLYPVSQNIFGGAFPNGRGGNTIRGINNPRRANGQSGLFSPNALAREIILDQTGGAGCYKKISLDGTFAGHTMAAWVAQDIAFFDPNFGEFWFESRASFFNWFTQSFWYQSMYSAGLSGGFAIRSYARRG</sequence>
<dbReference type="Gene3D" id="3.90.70.20">
    <property type="match status" value="1"/>
</dbReference>
<evidence type="ECO:0000256" key="1">
    <source>
        <dbReference type="ARBA" id="ARBA00004613"/>
    </source>
</evidence>
<keyword evidence="6" id="KW-0843">Virulence</keyword>
<proteinExistence type="predicted"/>
<comment type="subcellular location">
    <subcellularLocation>
        <location evidence="1">Secreted</location>
    </subcellularLocation>
</comment>
<dbReference type="Proteomes" id="UP001055658">
    <property type="component" value="Chromosome"/>
</dbReference>
<organism evidence="8 9">
    <name type="scientific">Microbulbifer variabilis</name>
    <dbReference type="NCBI Taxonomy" id="266805"/>
    <lineage>
        <taxon>Bacteria</taxon>
        <taxon>Pseudomonadati</taxon>
        <taxon>Pseudomonadota</taxon>
        <taxon>Gammaproteobacteria</taxon>
        <taxon>Cellvibrionales</taxon>
        <taxon>Microbulbiferaceae</taxon>
        <taxon>Microbulbifer</taxon>
    </lineage>
</organism>
<name>A0ABY4VBM8_9GAMM</name>
<dbReference type="RefSeq" id="WP_252084082.1">
    <property type="nucleotide sequence ID" value="NZ_CP092418.1"/>
</dbReference>
<evidence type="ECO:0000256" key="4">
    <source>
        <dbReference type="ARBA" id="ARBA00022801"/>
    </source>
</evidence>
<gene>
    <name evidence="8" type="ORF">MJO52_00620</name>
</gene>
<keyword evidence="4" id="KW-0378">Hydrolase</keyword>
<keyword evidence="5" id="KW-0788">Thiol protease</keyword>
<evidence type="ECO:0000256" key="5">
    <source>
        <dbReference type="ARBA" id="ARBA00022807"/>
    </source>
</evidence>
<dbReference type="Pfam" id="PF03543">
    <property type="entry name" value="Peptidase_C58"/>
    <property type="match status" value="1"/>
</dbReference>
<keyword evidence="9" id="KW-1185">Reference proteome</keyword>
<feature type="domain" description="Peptidase C58 YopT-type" evidence="7">
    <location>
        <begin position="24"/>
        <end position="231"/>
    </location>
</feature>
<dbReference type="GO" id="GO:0006508">
    <property type="term" value="P:proteolysis"/>
    <property type="evidence" value="ECO:0007669"/>
    <property type="project" value="UniProtKB-KW"/>
</dbReference>
<protein>
    <submittedName>
        <fullName evidence="8">YopT-type cysteine protease domain-containing protein</fullName>
    </submittedName>
</protein>
<evidence type="ECO:0000259" key="7">
    <source>
        <dbReference type="Pfam" id="PF03543"/>
    </source>
</evidence>
<evidence type="ECO:0000256" key="2">
    <source>
        <dbReference type="ARBA" id="ARBA00022525"/>
    </source>
</evidence>
<dbReference type="PRINTS" id="PR01376">
    <property type="entry name" value="BACSURFANTGN"/>
</dbReference>
<evidence type="ECO:0000256" key="3">
    <source>
        <dbReference type="ARBA" id="ARBA00022670"/>
    </source>
</evidence>
<dbReference type="InterPro" id="IPR006473">
    <property type="entry name" value="Peptidase_C58_Yopt"/>
</dbReference>
<dbReference type="CDD" id="cd20498">
    <property type="entry name" value="C58_YopT"/>
    <property type="match status" value="1"/>
</dbReference>
<dbReference type="InterPro" id="IPR003951">
    <property type="entry name" value="Peptidase_C58"/>
</dbReference>
<evidence type="ECO:0000256" key="6">
    <source>
        <dbReference type="ARBA" id="ARBA00023026"/>
    </source>
</evidence>
<keyword evidence="2" id="KW-0964">Secreted</keyword>